<organism evidence="6 7">
    <name type="scientific">Xylocopa violacea</name>
    <name type="common">Violet carpenter bee</name>
    <name type="synonym">Apis violacea</name>
    <dbReference type="NCBI Taxonomy" id="135666"/>
    <lineage>
        <taxon>Eukaryota</taxon>
        <taxon>Metazoa</taxon>
        <taxon>Ecdysozoa</taxon>
        <taxon>Arthropoda</taxon>
        <taxon>Hexapoda</taxon>
        <taxon>Insecta</taxon>
        <taxon>Pterygota</taxon>
        <taxon>Neoptera</taxon>
        <taxon>Endopterygota</taxon>
        <taxon>Hymenoptera</taxon>
        <taxon>Apocrita</taxon>
        <taxon>Aculeata</taxon>
        <taxon>Apoidea</taxon>
        <taxon>Anthophila</taxon>
        <taxon>Apidae</taxon>
        <taxon>Xylocopa</taxon>
        <taxon>Xylocopa</taxon>
    </lineage>
</organism>
<evidence type="ECO:0000256" key="4">
    <source>
        <dbReference type="ARBA" id="ARBA00023242"/>
    </source>
</evidence>
<sequence>MAVKKAQRSTRAPLQKSVHQKLRNKEQQKQVTSVNDKDKKAVVIAQEIKFARLLSNNDKITRDRVLKNLRKWLTVRSQSSFAFTESDFTRLWKGLFYCMWMSDKPLIQEELAESLSKIVHCFKAKDVVLLYTTCALRTLGIEWYGIDQYRLDKFCMLVRRIIRQTFQKCKENLWDIKWIKGVSEILEKLLLDPKVCLGFNMHVIEVFLEELSKISGGNISEDVTTELIKPFVLYLTSIDDEKHIKFVMRHIFRYLIFQSDVGIDYIEKFHAWRNAGFPTGSIDAMEKIELSDGEIDDNDTEEFEKENFEKFLQSQAKNDIENPLDPRAGKVNVELPQIPFDAKQIVTLLEQYKFHPSSTTTSRRQIRHLIKEFTEVSQGKMPLGIKEIVIPKKQKKDTSTKSAAIRLLKFEKELYSDNSKKGRKRKNMQLTQDESDNSNDEELEDVNDDRNSGYGVTEIGDSEIVKNKKRIKRKLSDTNNLINAHSQVLAESDFSLKRKKFKTKENEQDNSEINEKNSNCKLQKDSSVLIEDIDVCKKMKLKRTKNVVAKMLNVVRQNKKKKNKETKLKVTGKWDVSDNINPPIPVLNNVGSNNEESCAKTTEKSNTDDHEQKNNILNDQPTWLLPALTKLKNEKNRTMNLKGQHKMSNITNSKKRVKIALQRNTAQHTSEYMLQIRKSPAIPFDANKKPLVGVLKASPIPSPINPFYKRNII</sequence>
<dbReference type="Pfam" id="PF05997">
    <property type="entry name" value="Nop52"/>
    <property type="match status" value="1"/>
</dbReference>
<feature type="region of interest" description="Disordered" evidence="5">
    <location>
        <begin position="581"/>
        <end position="614"/>
    </location>
</feature>
<evidence type="ECO:0000256" key="5">
    <source>
        <dbReference type="SAM" id="MobiDB-lite"/>
    </source>
</evidence>
<keyword evidence="7" id="KW-1185">Reference proteome</keyword>
<dbReference type="Proteomes" id="UP001642520">
    <property type="component" value="Unassembled WGS sequence"/>
</dbReference>
<feature type="region of interest" description="Disordered" evidence="5">
    <location>
        <begin position="418"/>
        <end position="457"/>
    </location>
</feature>
<comment type="similarity">
    <text evidence="2">Belongs to the RRP1 family.</text>
</comment>
<evidence type="ECO:0000256" key="1">
    <source>
        <dbReference type="ARBA" id="ARBA00004123"/>
    </source>
</evidence>
<proteinExistence type="inferred from homology"/>
<keyword evidence="3" id="KW-0698">rRNA processing</keyword>
<feature type="region of interest" description="Disordered" evidence="5">
    <location>
        <begin position="1"/>
        <end position="34"/>
    </location>
</feature>
<feature type="compositionally biased region" description="Acidic residues" evidence="5">
    <location>
        <begin position="433"/>
        <end position="447"/>
    </location>
</feature>
<dbReference type="EMBL" id="CAXAJV020001293">
    <property type="protein sequence ID" value="CAL7944298.1"/>
    <property type="molecule type" value="Genomic_DNA"/>
</dbReference>
<gene>
    <name evidence="6" type="ORF">XYLVIOL_LOCUS6578</name>
</gene>
<evidence type="ECO:0008006" key="8">
    <source>
        <dbReference type="Google" id="ProtNLM"/>
    </source>
</evidence>
<dbReference type="InterPro" id="IPR010301">
    <property type="entry name" value="RRP1"/>
</dbReference>
<dbReference type="PANTHER" id="PTHR13026">
    <property type="entry name" value="NNP-1 PROTEIN NOVEL NUCLEAR PROTEIN 1 NOP52"/>
    <property type="match status" value="1"/>
</dbReference>
<comment type="subcellular location">
    <subcellularLocation>
        <location evidence="1">Nucleus</location>
    </subcellularLocation>
</comment>
<reference evidence="6 7" key="1">
    <citation type="submission" date="2024-08" db="EMBL/GenBank/DDBJ databases">
        <authorList>
            <person name="Will J Nash"/>
            <person name="Angela Man"/>
            <person name="Seanna McTaggart"/>
            <person name="Kendall Baker"/>
            <person name="Tom Barker"/>
            <person name="Leah Catchpole"/>
            <person name="Alex Durrant"/>
            <person name="Karim Gharbi"/>
            <person name="Naomi Irish"/>
            <person name="Gemy Kaithakottil"/>
            <person name="Debby Ku"/>
            <person name="Aaliyah Providence"/>
            <person name="Felix Shaw"/>
            <person name="David Swarbreck"/>
            <person name="Chris Watkins"/>
            <person name="Ann M. McCartney"/>
            <person name="Giulio Formenti"/>
            <person name="Alice Mouton"/>
            <person name="Noel Vella"/>
            <person name="Bjorn M von Reumont"/>
            <person name="Adriana Vella"/>
            <person name="Wilfried Haerty"/>
        </authorList>
    </citation>
    <scope>NUCLEOTIDE SEQUENCE [LARGE SCALE GENOMIC DNA]</scope>
</reference>
<keyword evidence="4" id="KW-0539">Nucleus</keyword>
<protein>
    <recommendedName>
        <fullName evidence="8">Ribosomal RNA processing protein 1 homolog</fullName>
    </recommendedName>
</protein>
<name>A0ABP1NXE3_XYLVO</name>
<evidence type="ECO:0000256" key="2">
    <source>
        <dbReference type="ARBA" id="ARBA00006374"/>
    </source>
</evidence>
<comment type="caution">
    <text evidence="6">The sequence shown here is derived from an EMBL/GenBank/DDBJ whole genome shotgun (WGS) entry which is preliminary data.</text>
</comment>
<feature type="compositionally biased region" description="Basic and acidic residues" evidence="5">
    <location>
        <begin position="597"/>
        <end position="613"/>
    </location>
</feature>
<evidence type="ECO:0000313" key="7">
    <source>
        <dbReference type="Proteomes" id="UP001642520"/>
    </source>
</evidence>
<dbReference type="PANTHER" id="PTHR13026:SF0">
    <property type="entry name" value="RIBOSOMAL RNA PROCESSING 1B"/>
    <property type="match status" value="1"/>
</dbReference>
<evidence type="ECO:0000313" key="6">
    <source>
        <dbReference type="EMBL" id="CAL7944298.1"/>
    </source>
</evidence>
<evidence type="ECO:0000256" key="3">
    <source>
        <dbReference type="ARBA" id="ARBA00022552"/>
    </source>
</evidence>
<accession>A0ABP1NXE3</accession>